<reference evidence="12" key="1">
    <citation type="submission" date="2024-02" db="UniProtKB">
        <authorList>
            <consortium name="WormBaseParasite"/>
        </authorList>
    </citation>
    <scope>IDENTIFICATION</scope>
</reference>
<evidence type="ECO:0000256" key="4">
    <source>
        <dbReference type="ARBA" id="ARBA00022787"/>
    </source>
</evidence>
<dbReference type="GO" id="GO:0045039">
    <property type="term" value="P:protein insertion into mitochondrial inner membrane"/>
    <property type="evidence" value="ECO:0007669"/>
    <property type="project" value="TreeGrafter"/>
</dbReference>
<dbReference type="GO" id="GO:0030150">
    <property type="term" value="P:protein import into mitochondrial matrix"/>
    <property type="evidence" value="ECO:0007669"/>
    <property type="project" value="TreeGrafter"/>
</dbReference>
<dbReference type="SUPFAM" id="SSF48452">
    <property type="entry name" value="TPR-like"/>
    <property type="match status" value="1"/>
</dbReference>
<evidence type="ECO:0000313" key="12">
    <source>
        <dbReference type="WBParaSite" id="MBELARI_LOCUS20570"/>
    </source>
</evidence>
<evidence type="ECO:0000256" key="10">
    <source>
        <dbReference type="SAM" id="Phobius"/>
    </source>
</evidence>
<dbReference type="InterPro" id="IPR011990">
    <property type="entry name" value="TPR-like_helical_dom_sf"/>
</dbReference>
<accession>A0AAF3F239</accession>
<keyword evidence="6 10" id="KW-1133">Transmembrane helix</keyword>
<evidence type="ECO:0000256" key="2">
    <source>
        <dbReference type="ARBA" id="ARBA00022692"/>
    </source>
</evidence>
<evidence type="ECO:0000313" key="11">
    <source>
        <dbReference type="Proteomes" id="UP000887575"/>
    </source>
</evidence>
<evidence type="ECO:0000256" key="5">
    <source>
        <dbReference type="ARBA" id="ARBA00022803"/>
    </source>
</evidence>
<keyword evidence="5" id="KW-0802">TPR repeat</keyword>
<evidence type="ECO:0000256" key="8">
    <source>
        <dbReference type="ARBA" id="ARBA00023136"/>
    </source>
</evidence>
<protein>
    <submittedName>
        <fullName evidence="12">Mitochondrial import receptor subunit TOM70</fullName>
    </submittedName>
</protein>
<dbReference type="GO" id="GO:0008320">
    <property type="term" value="F:protein transmembrane transporter activity"/>
    <property type="evidence" value="ECO:0007669"/>
    <property type="project" value="TreeGrafter"/>
</dbReference>
<evidence type="ECO:0000256" key="3">
    <source>
        <dbReference type="ARBA" id="ARBA00022737"/>
    </source>
</evidence>
<keyword evidence="4" id="KW-1000">Mitochondrion outer membrane</keyword>
<evidence type="ECO:0000256" key="1">
    <source>
        <dbReference type="ARBA" id="ARBA00004572"/>
    </source>
</evidence>
<evidence type="ECO:0000256" key="6">
    <source>
        <dbReference type="ARBA" id="ARBA00022989"/>
    </source>
</evidence>
<keyword evidence="8 10" id="KW-0472">Membrane</keyword>
<organism evidence="11 12">
    <name type="scientific">Mesorhabditis belari</name>
    <dbReference type="NCBI Taxonomy" id="2138241"/>
    <lineage>
        <taxon>Eukaryota</taxon>
        <taxon>Metazoa</taxon>
        <taxon>Ecdysozoa</taxon>
        <taxon>Nematoda</taxon>
        <taxon>Chromadorea</taxon>
        <taxon>Rhabditida</taxon>
        <taxon>Rhabditina</taxon>
        <taxon>Rhabditomorpha</taxon>
        <taxon>Rhabditoidea</taxon>
        <taxon>Rhabditidae</taxon>
        <taxon>Mesorhabditinae</taxon>
        <taxon>Mesorhabditis</taxon>
    </lineage>
</organism>
<dbReference type="GO" id="GO:0005741">
    <property type="term" value="C:mitochondrial outer membrane"/>
    <property type="evidence" value="ECO:0007669"/>
    <property type="project" value="UniProtKB-SubCell"/>
</dbReference>
<sequence>MSTTGAGASDVSRRVAIAAAVAAGAIGVGVGLYYLTRKSSDDPNADKKKLEKLKAGPEVDNSKLAQMKSIELKELGNKLFSVKKYPKAIEIFTKAIEKCGEGEEELLAVCFQNRAAAKEYLTGVSLEEIIDDCTKALEHKPHYGKAYVRRAKNEQKNRQYREALVDIFAATHVDPALDNQIGDILAQVSTILAEVEKEEWIRSANPQQQVTPVRHERVYAWLHKIGEHDPIRVDIVEHAKGDGPYYNALQLIRERHYTSVAECAAKCFTAEGISIDEKLKGLLLTARFQALQNQRALAEEIFSSFEKEFDLLIDLEKERLSDLRKSKASLLIEIGRNKDEVLGAFTKAIELDKAYVDFYTTATFRLTQLNDLTDADVVINKSDFEDTVNAKLARHMLKILVAVQSGDMAQVHNGIRGLEEFVNGLPEQTPYALILLAKIYALFQNNELAAETLGKLMQIESEESSHYFDASMLASNENEMMTRLEKCVALEPNHAEANLMLCSLKVNQVGPKALTAKDYDFCTACLDRATRVIVPDSPDFPTVSSVFQMMAILKAKREAGVRFSV</sequence>
<dbReference type="PANTHER" id="PTHR46208">
    <property type="entry name" value="MITOCHONDRIAL IMPORT RECEPTOR SUBUNIT TOM70"/>
    <property type="match status" value="1"/>
</dbReference>
<keyword evidence="2 10" id="KW-0812">Transmembrane</keyword>
<dbReference type="PANTHER" id="PTHR46208:SF1">
    <property type="entry name" value="MITOCHONDRIAL IMPORT RECEPTOR SUBUNIT TOM70"/>
    <property type="match status" value="1"/>
</dbReference>
<dbReference type="WBParaSite" id="MBELARI_LOCUS20570">
    <property type="protein sequence ID" value="MBELARI_LOCUS20570"/>
    <property type="gene ID" value="MBELARI_LOCUS20570"/>
</dbReference>
<evidence type="ECO:0000256" key="7">
    <source>
        <dbReference type="ARBA" id="ARBA00023128"/>
    </source>
</evidence>
<keyword evidence="11" id="KW-1185">Reference proteome</keyword>
<feature type="transmembrane region" description="Helical" evidence="10">
    <location>
        <begin position="15"/>
        <end position="35"/>
    </location>
</feature>
<dbReference type="AlphaFoldDB" id="A0AAF3F239"/>
<dbReference type="SMART" id="SM00028">
    <property type="entry name" value="TPR"/>
    <property type="match status" value="3"/>
</dbReference>
<proteinExistence type="inferred from homology"/>
<name>A0AAF3F239_9BILA</name>
<dbReference type="InterPro" id="IPR019734">
    <property type="entry name" value="TPR_rpt"/>
</dbReference>
<dbReference type="GO" id="GO:0030943">
    <property type="term" value="F:mitochondrion targeting sequence binding"/>
    <property type="evidence" value="ECO:0007669"/>
    <property type="project" value="TreeGrafter"/>
</dbReference>
<keyword evidence="7" id="KW-0496">Mitochondrion</keyword>
<comment type="similarity">
    <text evidence="9">Belongs to the Tom70 family.</text>
</comment>
<dbReference type="Gene3D" id="1.25.40.10">
    <property type="entry name" value="Tetratricopeptide repeat domain"/>
    <property type="match status" value="2"/>
</dbReference>
<comment type="subcellular location">
    <subcellularLocation>
        <location evidence="1">Mitochondrion outer membrane</location>
        <topology evidence="1">Single-pass membrane protein</topology>
    </subcellularLocation>
</comment>
<keyword evidence="3" id="KW-0677">Repeat</keyword>
<dbReference type="Proteomes" id="UP000887575">
    <property type="component" value="Unassembled WGS sequence"/>
</dbReference>
<evidence type="ECO:0000256" key="9">
    <source>
        <dbReference type="ARBA" id="ARBA00038030"/>
    </source>
</evidence>